<evidence type="ECO:0000313" key="2">
    <source>
        <dbReference type="Proteomes" id="UP000555564"/>
    </source>
</evidence>
<gene>
    <name evidence="1" type="ORF">BJ992_006190</name>
</gene>
<accession>A0A7X0IKA3</accession>
<dbReference type="EMBL" id="JACHIU010000001">
    <property type="protein sequence ID" value="MBB6476759.1"/>
    <property type="molecule type" value="Genomic_DNA"/>
</dbReference>
<reference evidence="1 2" key="1">
    <citation type="submission" date="2020-08" db="EMBL/GenBank/DDBJ databases">
        <title>Sequencing the genomes of 1000 actinobacteria strains.</title>
        <authorList>
            <person name="Klenk H.-P."/>
        </authorList>
    </citation>
    <scope>NUCLEOTIDE SEQUENCE [LARGE SCALE GENOMIC DNA]</scope>
    <source>
        <strain evidence="1 2">DSM 44936</strain>
    </source>
</reference>
<name>A0A7X0IKA3_9ACTN</name>
<dbReference type="RefSeq" id="WP_184987007.1">
    <property type="nucleotide sequence ID" value="NZ_BAAALO010000021.1"/>
</dbReference>
<keyword evidence="2" id="KW-1185">Reference proteome</keyword>
<comment type="caution">
    <text evidence="1">The sequence shown here is derived from an EMBL/GenBank/DDBJ whole genome shotgun (WGS) entry which is preliminary data.</text>
</comment>
<proteinExistence type="predicted"/>
<evidence type="ECO:0000313" key="1">
    <source>
        <dbReference type="EMBL" id="MBB6476759.1"/>
    </source>
</evidence>
<dbReference type="AlphaFoldDB" id="A0A7X0IKA3"/>
<dbReference type="Proteomes" id="UP000555564">
    <property type="component" value="Unassembled WGS sequence"/>
</dbReference>
<organism evidence="1 2">
    <name type="scientific">Sphaerisporangium rubeum</name>
    <dbReference type="NCBI Taxonomy" id="321317"/>
    <lineage>
        <taxon>Bacteria</taxon>
        <taxon>Bacillati</taxon>
        <taxon>Actinomycetota</taxon>
        <taxon>Actinomycetes</taxon>
        <taxon>Streptosporangiales</taxon>
        <taxon>Streptosporangiaceae</taxon>
        <taxon>Sphaerisporangium</taxon>
    </lineage>
</organism>
<protein>
    <submittedName>
        <fullName evidence="1">Uncharacterized protein</fullName>
    </submittedName>
</protein>
<sequence length="91" mass="10321">MDLCRGEVSERWSLSSAAFTDLVWAHTRQDEGLEHLRVRTAPDRIDIVLFICAPQDESVEEMAWRICGRVVRLVPALRGWLAGAPYQGVQI</sequence>